<accession>A0AAQ1SU90</accession>
<gene>
    <name evidence="1" type="ORF">JV551A3_V1_1520086</name>
</gene>
<evidence type="ECO:0000313" key="1">
    <source>
        <dbReference type="EMBL" id="SPO61813.1"/>
    </source>
</evidence>
<dbReference type="EMBL" id="OPYN01000152">
    <property type="protein sequence ID" value="SPO61813.1"/>
    <property type="molecule type" value="Genomic_DNA"/>
</dbReference>
<reference evidence="1 2" key="1">
    <citation type="submission" date="2018-02" db="EMBL/GenBank/DDBJ databases">
        <authorList>
            <person name="Dubost A."/>
        </authorList>
    </citation>
    <scope>NUCLEOTIDE SEQUENCE [LARGE SCALE GENOMIC DNA]</scope>
    <source>
        <strain evidence="2">JV551A3</strain>
    </source>
</reference>
<protein>
    <submittedName>
        <fullName evidence="1">Uncharacterized protein</fullName>
    </submittedName>
</protein>
<keyword evidence="2" id="KW-1185">Reference proteome</keyword>
<name>A0AAQ1SU90_9PSED</name>
<evidence type="ECO:0000313" key="2">
    <source>
        <dbReference type="Proteomes" id="UP000294335"/>
    </source>
</evidence>
<organism evidence="1 2">
    <name type="scientific">Pseudomonas inefficax</name>
    <dbReference type="NCBI Taxonomy" id="2078786"/>
    <lineage>
        <taxon>Bacteria</taxon>
        <taxon>Pseudomonadati</taxon>
        <taxon>Pseudomonadota</taxon>
        <taxon>Gammaproteobacteria</taxon>
        <taxon>Pseudomonadales</taxon>
        <taxon>Pseudomonadaceae</taxon>
        <taxon>Pseudomonas</taxon>
    </lineage>
</organism>
<proteinExistence type="predicted"/>
<dbReference type="AlphaFoldDB" id="A0AAQ1SU90"/>
<comment type="caution">
    <text evidence="1">The sequence shown here is derived from an EMBL/GenBank/DDBJ whole genome shotgun (WGS) entry which is preliminary data.</text>
</comment>
<dbReference type="Proteomes" id="UP000294335">
    <property type="component" value="Unassembled WGS sequence"/>
</dbReference>
<sequence length="165" mass="15723">MASAKDLEACTVGVGAGMPANTGTAGARHCVAFFAGAPAPTGIAYGQRGGAIPVKAMALAKDLEACTVGVGAGMPANTGTAGARHRVAFFAGEPAPTGMAPGPMGGAIPVKAMALAKDLEACTVGVGAGMPANTGTAGARHCVAFFAGAPAPTGIAYGPGLVPFL</sequence>